<dbReference type="EMBL" id="MU275921">
    <property type="protein sequence ID" value="KAI0046630.1"/>
    <property type="molecule type" value="Genomic_DNA"/>
</dbReference>
<organism evidence="1 2">
    <name type="scientific">Auriscalpium vulgare</name>
    <dbReference type="NCBI Taxonomy" id="40419"/>
    <lineage>
        <taxon>Eukaryota</taxon>
        <taxon>Fungi</taxon>
        <taxon>Dikarya</taxon>
        <taxon>Basidiomycota</taxon>
        <taxon>Agaricomycotina</taxon>
        <taxon>Agaricomycetes</taxon>
        <taxon>Russulales</taxon>
        <taxon>Auriscalpiaceae</taxon>
        <taxon>Auriscalpium</taxon>
    </lineage>
</organism>
<sequence>MYSCVHIPCNTIAKERRREHVVLQVVLTIVLSCCGCTSLSTCGTCHLRRQSGRRSRAGSQTRVIATCPVWRRASATTGNTFTAEKVISSTRKLISRSKRSYNREQVQTHHPVRRMIHSLSLFAPKHTSRAVRQGITTGKQEGSLSLAVWETREC</sequence>
<reference evidence="1" key="2">
    <citation type="journal article" date="2022" name="New Phytol.">
        <title>Evolutionary transition to the ectomycorrhizal habit in the genomes of a hyperdiverse lineage of mushroom-forming fungi.</title>
        <authorList>
            <person name="Looney B."/>
            <person name="Miyauchi S."/>
            <person name="Morin E."/>
            <person name="Drula E."/>
            <person name="Courty P.E."/>
            <person name="Kohler A."/>
            <person name="Kuo A."/>
            <person name="LaButti K."/>
            <person name="Pangilinan J."/>
            <person name="Lipzen A."/>
            <person name="Riley R."/>
            <person name="Andreopoulos W."/>
            <person name="He G."/>
            <person name="Johnson J."/>
            <person name="Nolan M."/>
            <person name="Tritt A."/>
            <person name="Barry K.W."/>
            <person name="Grigoriev I.V."/>
            <person name="Nagy L.G."/>
            <person name="Hibbett D."/>
            <person name="Henrissat B."/>
            <person name="Matheny P.B."/>
            <person name="Labbe J."/>
            <person name="Martin F.M."/>
        </authorList>
    </citation>
    <scope>NUCLEOTIDE SEQUENCE</scope>
    <source>
        <strain evidence="1">FP105234-sp</strain>
    </source>
</reference>
<name>A0ACB8RRP8_9AGAM</name>
<reference evidence="1" key="1">
    <citation type="submission" date="2021-02" db="EMBL/GenBank/DDBJ databases">
        <authorList>
            <consortium name="DOE Joint Genome Institute"/>
            <person name="Ahrendt S."/>
            <person name="Looney B.P."/>
            <person name="Miyauchi S."/>
            <person name="Morin E."/>
            <person name="Drula E."/>
            <person name="Courty P.E."/>
            <person name="Chicoki N."/>
            <person name="Fauchery L."/>
            <person name="Kohler A."/>
            <person name="Kuo A."/>
            <person name="Labutti K."/>
            <person name="Pangilinan J."/>
            <person name="Lipzen A."/>
            <person name="Riley R."/>
            <person name="Andreopoulos W."/>
            <person name="He G."/>
            <person name="Johnson J."/>
            <person name="Barry K.W."/>
            <person name="Grigoriev I.V."/>
            <person name="Nagy L."/>
            <person name="Hibbett D."/>
            <person name="Henrissat B."/>
            <person name="Matheny P.B."/>
            <person name="Labbe J."/>
            <person name="Martin F."/>
        </authorList>
    </citation>
    <scope>NUCLEOTIDE SEQUENCE</scope>
    <source>
        <strain evidence="1">FP105234-sp</strain>
    </source>
</reference>
<evidence type="ECO:0000313" key="2">
    <source>
        <dbReference type="Proteomes" id="UP000814033"/>
    </source>
</evidence>
<proteinExistence type="predicted"/>
<evidence type="ECO:0000313" key="1">
    <source>
        <dbReference type="EMBL" id="KAI0046630.1"/>
    </source>
</evidence>
<comment type="caution">
    <text evidence="1">The sequence shown here is derived from an EMBL/GenBank/DDBJ whole genome shotgun (WGS) entry which is preliminary data.</text>
</comment>
<dbReference type="Proteomes" id="UP000814033">
    <property type="component" value="Unassembled WGS sequence"/>
</dbReference>
<protein>
    <submittedName>
        <fullName evidence="1">Uncharacterized protein</fullName>
    </submittedName>
</protein>
<gene>
    <name evidence="1" type="ORF">FA95DRAFT_1352824</name>
</gene>
<keyword evidence="2" id="KW-1185">Reference proteome</keyword>
<accession>A0ACB8RRP8</accession>